<organism evidence="3 4">
    <name type="scientific">Zasmidium cellare ATCC 36951</name>
    <dbReference type="NCBI Taxonomy" id="1080233"/>
    <lineage>
        <taxon>Eukaryota</taxon>
        <taxon>Fungi</taxon>
        <taxon>Dikarya</taxon>
        <taxon>Ascomycota</taxon>
        <taxon>Pezizomycotina</taxon>
        <taxon>Dothideomycetes</taxon>
        <taxon>Dothideomycetidae</taxon>
        <taxon>Mycosphaerellales</taxon>
        <taxon>Mycosphaerellaceae</taxon>
        <taxon>Zasmidium</taxon>
    </lineage>
</organism>
<dbReference type="RefSeq" id="XP_033670523.1">
    <property type="nucleotide sequence ID" value="XM_033816198.1"/>
</dbReference>
<evidence type="ECO:0000259" key="2">
    <source>
        <dbReference type="PROSITE" id="PS51762"/>
    </source>
</evidence>
<dbReference type="InterPro" id="IPR000757">
    <property type="entry name" value="Beta-glucanase-like"/>
</dbReference>
<evidence type="ECO:0000313" key="4">
    <source>
        <dbReference type="Proteomes" id="UP000799537"/>
    </source>
</evidence>
<feature type="domain" description="GH16" evidence="2">
    <location>
        <begin position="8"/>
        <end position="299"/>
    </location>
</feature>
<dbReference type="SUPFAM" id="SSF49899">
    <property type="entry name" value="Concanavalin A-like lectins/glucanases"/>
    <property type="match status" value="1"/>
</dbReference>
<dbReference type="GO" id="GO:0004553">
    <property type="term" value="F:hydrolase activity, hydrolyzing O-glycosyl compounds"/>
    <property type="evidence" value="ECO:0007669"/>
    <property type="project" value="InterPro"/>
</dbReference>
<dbReference type="OrthoDB" id="192832at2759"/>
<protein>
    <submittedName>
        <fullName evidence="3">Glycoside hydrolase family 16 protein</fullName>
    </submittedName>
</protein>
<dbReference type="Proteomes" id="UP000799537">
    <property type="component" value="Unassembled WGS sequence"/>
</dbReference>
<gene>
    <name evidence="3" type="ORF">M409DRAFT_64719</name>
</gene>
<evidence type="ECO:0000313" key="3">
    <source>
        <dbReference type="EMBL" id="KAF2169634.1"/>
    </source>
</evidence>
<dbReference type="PANTHER" id="PTHR10963:SF24">
    <property type="entry name" value="GLYCOSIDASE C21B10.07-RELATED"/>
    <property type="match status" value="1"/>
</dbReference>
<name>A0A6A6CR43_ZASCE</name>
<dbReference type="GO" id="GO:0009251">
    <property type="term" value="P:glucan catabolic process"/>
    <property type="evidence" value="ECO:0007669"/>
    <property type="project" value="TreeGrafter"/>
</dbReference>
<dbReference type="Pfam" id="PF26113">
    <property type="entry name" value="GH16_XgeA"/>
    <property type="match status" value="1"/>
</dbReference>
<dbReference type="Gene3D" id="2.60.120.200">
    <property type="match status" value="1"/>
</dbReference>
<dbReference type="PANTHER" id="PTHR10963">
    <property type="entry name" value="GLYCOSYL HYDROLASE-RELATED"/>
    <property type="match status" value="1"/>
</dbReference>
<dbReference type="AlphaFoldDB" id="A0A6A6CR43"/>
<dbReference type="InterPro" id="IPR013320">
    <property type="entry name" value="ConA-like_dom_sf"/>
</dbReference>
<reference evidence="3" key="1">
    <citation type="journal article" date="2020" name="Stud. Mycol.">
        <title>101 Dothideomycetes genomes: a test case for predicting lifestyles and emergence of pathogens.</title>
        <authorList>
            <person name="Haridas S."/>
            <person name="Albert R."/>
            <person name="Binder M."/>
            <person name="Bloem J."/>
            <person name="Labutti K."/>
            <person name="Salamov A."/>
            <person name="Andreopoulos B."/>
            <person name="Baker S."/>
            <person name="Barry K."/>
            <person name="Bills G."/>
            <person name="Bluhm B."/>
            <person name="Cannon C."/>
            <person name="Castanera R."/>
            <person name="Culley D."/>
            <person name="Daum C."/>
            <person name="Ezra D."/>
            <person name="Gonzalez J."/>
            <person name="Henrissat B."/>
            <person name="Kuo A."/>
            <person name="Liang C."/>
            <person name="Lipzen A."/>
            <person name="Lutzoni F."/>
            <person name="Magnuson J."/>
            <person name="Mondo S."/>
            <person name="Nolan M."/>
            <person name="Ohm R."/>
            <person name="Pangilinan J."/>
            <person name="Park H.-J."/>
            <person name="Ramirez L."/>
            <person name="Alfaro M."/>
            <person name="Sun H."/>
            <person name="Tritt A."/>
            <person name="Yoshinaga Y."/>
            <person name="Zwiers L.-H."/>
            <person name="Turgeon B."/>
            <person name="Goodwin S."/>
            <person name="Spatafora J."/>
            <person name="Crous P."/>
            <person name="Grigoriev I."/>
        </authorList>
    </citation>
    <scope>NUCLEOTIDE SEQUENCE</scope>
    <source>
        <strain evidence="3">ATCC 36951</strain>
    </source>
</reference>
<dbReference type="GeneID" id="54569470"/>
<accession>A0A6A6CR43</accession>
<feature type="region of interest" description="Disordered" evidence="1">
    <location>
        <begin position="339"/>
        <end position="363"/>
    </location>
</feature>
<dbReference type="EMBL" id="ML993587">
    <property type="protein sequence ID" value="KAF2169634.1"/>
    <property type="molecule type" value="Genomic_DNA"/>
</dbReference>
<keyword evidence="3" id="KW-0378">Hydrolase</keyword>
<dbReference type="InterPro" id="IPR050546">
    <property type="entry name" value="Glycosyl_Hydrlase_16"/>
</dbReference>
<dbReference type="PROSITE" id="PS51762">
    <property type="entry name" value="GH16_2"/>
    <property type="match status" value="1"/>
</dbReference>
<sequence>MTVVSFIPIANAASLPRATGSNTTYKLIADYSGANFFDHFTFFTDADPTNGHVKYQSRDFAASNNLIGHVFNATSNATSAYIGVDHTNKAPTGRNSVRLISKDTFNAGSLAVIDTNHIPVADGAWPAIWLLGSQGTWPASGESDILEYVHETRYNAMTLHTAPGCAIRNASESFQGELKNADCNAGNAATGCSIAAYGQNRIGNSQTRVATAGFAFNKQNGGVYVHNWQPDGITVWMFPHGGLPKDLVAGSPNPSSWTQKPLAKSQGECDFTSAFTEMALIINIDFCGDWAGKTWAVDGAAQRTGVETCNEYVANHPQAFREAYFDIAGVRFYSNNGQSVKSKRHEGHEMPTSTLERSSTSTSDAETLEVGGWLAIAGTLFLIAYFL</sequence>
<feature type="compositionally biased region" description="Low complexity" evidence="1">
    <location>
        <begin position="352"/>
        <end position="363"/>
    </location>
</feature>
<proteinExistence type="predicted"/>
<keyword evidence="4" id="KW-1185">Reference proteome</keyword>
<evidence type="ECO:0000256" key="1">
    <source>
        <dbReference type="SAM" id="MobiDB-lite"/>
    </source>
</evidence>